<keyword evidence="5" id="KW-1185">Reference proteome</keyword>
<evidence type="ECO:0000259" key="3">
    <source>
        <dbReference type="Pfam" id="PF00082"/>
    </source>
</evidence>
<dbReference type="SUPFAM" id="SSF52743">
    <property type="entry name" value="Subtilisin-like"/>
    <property type="match status" value="1"/>
</dbReference>
<dbReference type="OrthoDB" id="5139247at2759"/>
<name>A0A150GBD0_GONPE</name>
<dbReference type="Gene3D" id="3.40.50.200">
    <property type="entry name" value="Peptidase S8/S53 domain"/>
    <property type="match status" value="1"/>
</dbReference>
<accession>A0A150GBD0</accession>
<dbReference type="Pfam" id="PF00082">
    <property type="entry name" value="Peptidase_S8"/>
    <property type="match status" value="1"/>
</dbReference>
<reference evidence="5" key="1">
    <citation type="journal article" date="2016" name="Nat. Commun.">
        <title>The Gonium pectorale genome demonstrates co-option of cell cycle regulation during the evolution of multicellularity.</title>
        <authorList>
            <person name="Hanschen E.R."/>
            <person name="Marriage T.N."/>
            <person name="Ferris P.J."/>
            <person name="Hamaji T."/>
            <person name="Toyoda A."/>
            <person name="Fujiyama A."/>
            <person name="Neme R."/>
            <person name="Noguchi H."/>
            <person name="Minakuchi Y."/>
            <person name="Suzuki M."/>
            <person name="Kawai-Toyooka H."/>
            <person name="Smith D.R."/>
            <person name="Sparks H."/>
            <person name="Anderson J."/>
            <person name="Bakaric R."/>
            <person name="Luria V."/>
            <person name="Karger A."/>
            <person name="Kirschner M.W."/>
            <person name="Durand P.M."/>
            <person name="Michod R.E."/>
            <person name="Nozaki H."/>
            <person name="Olson B.J."/>
        </authorList>
    </citation>
    <scope>NUCLEOTIDE SEQUENCE [LARGE SCALE GENOMIC DNA]</scope>
    <source>
        <strain evidence="5">NIES-2863</strain>
    </source>
</reference>
<comment type="caution">
    <text evidence="2">Lacks conserved residue(s) required for the propagation of feature annotation.</text>
</comment>
<protein>
    <recommendedName>
        <fullName evidence="3">Peptidase S8/S53 domain-containing protein</fullName>
    </recommendedName>
</protein>
<evidence type="ECO:0000313" key="4">
    <source>
        <dbReference type="EMBL" id="KXZ46875.1"/>
    </source>
</evidence>
<evidence type="ECO:0000256" key="1">
    <source>
        <dbReference type="ARBA" id="ARBA00011073"/>
    </source>
</evidence>
<dbReference type="GO" id="GO:0004252">
    <property type="term" value="F:serine-type endopeptidase activity"/>
    <property type="evidence" value="ECO:0007669"/>
    <property type="project" value="InterPro"/>
</dbReference>
<evidence type="ECO:0000256" key="2">
    <source>
        <dbReference type="PROSITE-ProRule" id="PRU01240"/>
    </source>
</evidence>
<dbReference type="STRING" id="33097.A0A150GBD0"/>
<dbReference type="PANTHER" id="PTHR43399:SF4">
    <property type="entry name" value="CELL WALL-ASSOCIATED PROTEASE"/>
    <property type="match status" value="1"/>
</dbReference>
<dbReference type="Proteomes" id="UP000075714">
    <property type="component" value="Unassembled WGS sequence"/>
</dbReference>
<dbReference type="InterPro" id="IPR000209">
    <property type="entry name" value="Peptidase_S8/S53_dom"/>
</dbReference>
<proteinExistence type="inferred from homology"/>
<dbReference type="AlphaFoldDB" id="A0A150GBD0"/>
<organism evidence="4 5">
    <name type="scientific">Gonium pectorale</name>
    <name type="common">Green alga</name>
    <dbReference type="NCBI Taxonomy" id="33097"/>
    <lineage>
        <taxon>Eukaryota</taxon>
        <taxon>Viridiplantae</taxon>
        <taxon>Chlorophyta</taxon>
        <taxon>core chlorophytes</taxon>
        <taxon>Chlorophyceae</taxon>
        <taxon>CS clade</taxon>
        <taxon>Chlamydomonadales</taxon>
        <taxon>Volvocaceae</taxon>
        <taxon>Gonium</taxon>
    </lineage>
</organism>
<gene>
    <name evidence="4" type="ORF">GPECTOR_40g609</name>
</gene>
<evidence type="ECO:0000313" key="5">
    <source>
        <dbReference type="Proteomes" id="UP000075714"/>
    </source>
</evidence>
<comment type="caution">
    <text evidence="4">The sequence shown here is derived from an EMBL/GenBank/DDBJ whole genome shotgun (WGS) entry which is preliminary data.</text>
</comment>
<sequence length="855" mass="89774">MHPVRMPTSFPFPAASASPSGIVAAARNKFGVVGIAPKVKVMCLKASVAASDSGAFFTSHILKAYDYALRMGAHVVSCSFGPSQPNPTPSPAEMEAMWTEARLYRTALEPLVKKNMLIVAAAGNEHFTLDRLDAVNATYNPCFMARVFPDNMLCVLATDQEDKGWYEIASNIVFGTNNSTKYVDIGAPGRQILSTVPPLQENGRAYYDIKTGSSMATPMVAGVGALILSILGAGSANYYQGAAARRILLESATVLPNLGTRSSSRLNASAALRQARAALSGMKVLTPLPGFLESNQSVMAAGFNETYYAGDIGLDDQDFSRLAVFDTSARTGVSRFESYKYGAGYTLVVRSSIKFAQSGIYTISVTTTASAADLVVKLGQSTIAPVNTRIPLTVDAGWYEFQVRYRNPSAVVDVKLADPGGGGSPSDYKYPSTFFTVTPVPPRQLYYAPNIALSSAFQVLTRPASGPIRRNSILDGPFPTGLQLDQPYNFSSVVEDVGFDGGAALRDALYPPASGISPPPASIVGMVHTRIRIPETPMRFRDIFTTLVPTSLASSDLAQLYMRCYTYINRGFANGAAQSRSSSSNTIYTFLGSQSVFRADTSVDLRGPYNLASVAPNRTSMAGYYQLLAAGACRQRVRVGAAGAPGSGGRGLLQASPSSSGYNPIALGSSAYDARQVGSAGLTAAFFRPNPAAPAEAIPGLSGLVANNLTGLTVLGVVTAAGGLTGSTTGPAAAAGTTRYTRADGFLRSPTPDRGDGAMAAYVLRVRDGDGQAVSVTMGNVTVRNGVEFPARAVAETRTELMLPAGYVPTVVTVRSSRPDAAMVLDVGLAASGGGAEQPIDRSLWFANTDSTVGK</sequence>
<comment type="similarity">
    <text evidence="1 2">Belongs to the peptidase S8 family.</text>
</comment>
<dbReference type="GO" id="GO:0006508">
    <property type="term" value="P:proteolysis"/>
    <property type="evidence" value="ECO:0007669"/>
    <property type="project" value="InterPro"/>
</dbReference>
<feature type="domain" description="Peptidase S8/S53" evidence="3">
    <location>
        <begin position="20"/>
        <end position="255"/>
    </location>
</feature>
<dbReference type="EMBL" id="LSYV01000041">
    <property type="protein sequence ID" value="KXZ46875.1"/>
    <property type="molecule type" value="Genomic_DNA"/>
</dbReference>
<dbReference type="PROSITE" id="PS51892">
    <property type="entry name" value="SUBTILASE"/>
    <property type="match status" value="1"/>
</dbReference>
<dbReference type="InterPro" id="IPR051048">
    <property type="entry name" value="Peptidase_S8/S53_subtilisin"/>
</dbReference>
<dbReference type="InterPro" id="IPR036852">
    <property type="entry name" value="Peptidase_S8/S53_dom_sf"/>
</dbReference>
<dbReference type="PANTHER" id="PTHR43399">
    <property type="entry name" value="SUBTILISIN-RELATED"/>
    <property type="match status" value="1"/>
</dbReference>